<organism evidence="3 4">
    <name type="scientific">Mytilus galloprovincialis</name>
    <name type="common">Mediterranean mussel</name>
    <dbReference type="NCBI Taxonomy" id="29158"/>
    <lineage>
        <taxon>Eukaryota</taxon>
        <taxon>Metazoa</taxon>
        <taxon>Spiralia</taxon>
        <taxon>Lophotrochozoa</taxon>
        <taxon>Mollusca</taxon>
        <taxon>Bivalvia</taxon>
        <taxon>Autobranchia</taxon>
        <taxon>Pteriomorphia</taxon>
        <taxon>Mytilida</taxon>
        <taxon>Mytiloidea</taxon>
        <taxon>Mytilidae</taxon>
        <taxon>Mytilinae</taxon>
        <taxon>Mytilus</taxon>
    </lineage>
</organism>
<dbReference type="PROSITE" id="PS50835">
    <property type="entry name" value="IG_LIKE"/>
    <property type="match status" value="1"/>
</dbReference>
<name>A0A3L5TTT2_MYTGA</name>
<gene>
    <name evidence="3" type="ORF">AM593_05977</name>
</gene>
<protein>
    <recommendedName>
        <fullName evidence="2">Ig-like domain-containing protein</fullName>
    </recommendedName>
</protein>
<dbReference type="Gene3D" id="2.60.40.10">
    <property type="entry name" value="Immunoglobulins"/>
    <property type="match status" value="1"/>
</dbReference>
<evidence type="ECO:0000313" key="3">
    <source>
        <dbReference type="EMBL" id="OPL33048.1"/>
    </source>
</evidence>
<feature type="region of interest" description="Disordered" evidence="1">
    <location>
        <begin position="227"/>
        <end position="255"/>
    </location>
</feature>
<evidence type="ECO:0000259" key="2">
    <source>
        <dbReference type="PROSITE" id="PS50835"/>
    </source>
</evidence>
<dbReference type="Proteomes" id="UP000266721">
    <property type="component" value="Unassembled WGS sequence"/>
</dbReference>
<dbReference type="InterPro" id="IPR007110">
    <property type="entry name" value="Ig-like_dom"/>
</dbReference>
<evidence type="ECO:0000313" key="4">
    <source>
        <dbReference type="Proteomes" id="UP000266721"/>
    </source>
</evidence>
<feature type="domain" description="Ig-like" evidence="2">
    <location>
        <begin position="12"/>
        <end position="96"/>
    </location>
</feature>
<dbReference type="InterPro" id="IPR013783">
    <property type="entry name" value="Ig-like_fold"/>
</dbReference>
<sequence>MHIRHYLFPDKPVIEFNFPDKSHFIQGESKQLCCSSDSRPSTKKIWMFKDKEGIRETHYKSICCITLINISDSDSGIYSCFAENELGISDQEIIINVMCKKWDHRSYFNEHIRYLNSTSDGKLLLPMSESNIGKSDNRGIYVCSASNGVPDLHGNKFQFGEIVVLWEEIEIPRALGLVKRFKNKRIQNPDDVIEVVGDSTDAVENVLYQSNAFRCNEATQRHTLTESAAVSNNQRSNPTNEENQRPQRLSNRFQDSTRQLNYADISFKPSLPGNEMRIRGLGNKTVYADVDFTNGRTGVIETLMN</sequence>
<reference evidence="3 4" key="1">
    <citation type="journal article" date="2016" name="PLoS ONE">
        <title>A First Insight into the Genome of the Filter-Feeder Mussel Mytilus galloprovincialis.</title>
        <authorList>
            <person name="Murgarella M."/>
            <person name="Puiu D."/>
            <person name="Novoa B."/>
            <person name="Figueras A."/>
            <person name="Posada D."/>
            <person name="Canchaya C."/>
        </authorList>
    </citation>
    <scope>NUCLEOTIDE SEQUENCE [LARGE SCALE GENOMIC DNA]</scope>
    <source>
        <tissue evidence="3">Muscle</tissue>
    </source>
</reference>
<keyword evidence="4" id="KW-1185">Reference proteome</keyword>
<dbReference type="Pfam" id="PF13927">
    <property type="entry name" value="Ig_3"/>
    <property type="match status" value="1"/>
</dbReference>
<dbReference type="EMBL" id="KV585192">
    <property type="protein sequence ID" value="OPL33048.1"/>
    <property type="molecule type" value="Genomic_DNA"/>
</dbReference>
<evidence type="ECO:0000256" key="1">
    <source>
        <dbReference type="SAM" id="MobiDB-lite"/>
    </source>
</evidence>
<feature type="non-terminal residue" evidence="3">
    <location>
        <position position="1"/>
    </location>
</feature>
<dbReference type="CDD" id="cd00096">
    <property type="entry name" value="Ig"/>
    <property type="match status" value="1"/>
</dbReference>
<dbReference type="AlphaFoldDB" id="A0A3L5TTT2"/>
<dbReference type="InterPro" id="IPR036179">
    <property type="entry name" value="Ig-like_dom_sf"/>
</dbReference>
<accession>A0A3L5TTT2</accession>
<comment type="caution">
    <text evidence="3">The sequence shown here is derived from an EMBL/GenBank/DDBJ whole genome shotgun (WGS) entry which is preliminary data.</text>
</comment>
<proteinExistence type="predicted"/>
<dbReference type="SUPFAM" id="SSF48726">
    <property type="entry name" value="Immunoglobulin"/>
    <property type="match status" value="1"/>
</dbReference>